<protein>
    <submittedName>
        <fullName evidence="1">Uncharacterized protein</fullName>
    </submittedName>
</protein>
<gene>
    <name evidence="1" type="ORF">U9M48_008135</name>
</gene>
<dbReference type="EMBL" id="CP144746">
    <property type="protein sequence ID" value="WVZ57793.1"/>
    <property type="molecule type" value="Genomic_DNA"/>
</dbReference>
<dbReference type="Proteomes" id="UP001341281">
    <property type="component" value="Chromosome 02"/>
</dbReference>
<dbReference type="AlphaFoldDB" id="A0AAQ3WCV7"/>
<keyword evidence="2" id="KW-1185">Reference proteome</keyword>
<accession>A0AAQ3WCV7</accession>
<evidence type="ECO:0000313" key="2">
    <source>
        <dbReference type="Proteomes" id="UP001341281"/>
    </source>
</evidence>
<organism evidence="1 2">
    <name type="scientific">Paspalum notatum var. saurae</name>
    <dbReference type="NCBI Taxonomy" id="547442"/>
    <lineage>
        <taxon>Eukaryota</taxon>
        <taxon>Viridiplantae</taxon>
        <taxon>Streptophyta</taxon>
        <taxon>Embryophyta</taxon>
        <taxon>Tracheophyta</taxon>
        <taxon>Spermatophyta</taxon>
        <taxon>Magnoliopsida</taxon>
        <taxon>Liliopsida</taxon>
        <taxon>Poales</taxon>
        <taxon>Poaceae</taxon>
        <taxon>PACMAD clade</taxon>
        <taxon>Panicoideae</taxon>
        <taxon>Andropogonodae</taxon>
        <taxon>Paspaleae</taxon>
        <taxon>Paspalinae</taxon>
        <taxon>Paspalum</taxon>
    </lineage>
</organism>
<evidence type="ECO:0000313" key="1">
    <source>
        <dbReference type="EMBL" id="WVZ57793.1"/>
    </source>
</evidence>
<proteinExistence type="predicted"/>
<name>A0AAQ3WCV7_PASNO</name>
<sequence>MTTVRMTVTAESIGMLSEQSRLRGRLWVEDGWTSSGLSSAARTARSPHVEAELRSHRCSSSSSDPVFLSGEKQTKRMTSKQELRAQRFGDNTKYWLSGFGAACISSLALTGYNAHLENADDRYRALLLRFQLEVETLHARKLYLSLAPGHQRAIEGI</sequence>
<reference evidence="1 2" key="1">
    <citation type="submission" date="2024-02" db="EMBL/GenBank/DDBJ databases">
        <title>High-quality chromosome-scale genome assembly of Pensacola bahiagrass (Paspalum notatum Flugge var. saurae).</title>
        <authorList>
            <person name="Vega J.M."/>
            <person name="Podio M."/>
            <person name="Orjuela J."/>
            <person name="Siena L.A."/>
            <person name="Pessino S.C."/>
            <person name="Combes M.C."/>
            <person name="Mariac C."/>
            <person name="Albertini E."/>
            <person name="Pupilli F."/>
            <person name="Ortiz J.P.A."/>
            <person name="Leblanc O."/>
        </authorList>
    </citation>
    <scope>NUCLEOTIDE SEQUENCE [LARGE SCALE GENOMIC DNA]</scope>
    <source>
        <strain evidence="1">R1</strain>
        <tissue evidence="1">Leaf</tissue>
    </source>
</reference>